<dbReference type="SUPFAM" id="SSF56935">
    <property type="entry name" value="Porins"/>
    <property type="match status" value="1"/>
</dbReference>
<feature type="chain" id="PRO_5046273926" evidence="1">
    <location>
        <begin position="21"/>
        <end position="394"/>
    </location>
</feature>
<evidence type="ECO:0000256" key="1">
    <source>
        <dbReference type="SAM" id="SignalP"/>
    </source>
</evidence>
<dbReference type="Gene3D" id="2.40.160.10">
    <property type="entry name" value="Porin"/>
    <property type="match status" value="1"/>
</dbReference>
<proteinExistence type="predicted"/>
<dbReference type="Proteomes" id="UP001233535">
    <property type="component" value="Unassembled WGS sequence"/>
</dbReference>
<sequence length="394" mass="43115">MKYAFLAVAIGGLLPCAASAADFDRWPTHHTFADGTDLGVTGNFAYDLNDFSGDRGYGTASTTLHDDDAMRRREFGVFLRKKDVYDFNAGMDFLTDTWLDVALRVETKALFGTDVGRIRLGYFKTPVGFEANTSSRATSLMENASASQAIFEGRRTGVEWSLARQDYGVSAAYFFGHDLQGDNPGTTAAGRAYWVPVRGDRTLHLGVSASVENPHGSTDGRGVYSGPSARFRARPEAGLTDVRLVDSGKLGATDRIVRSGLEGLWISGPWSLQGEYLRGTAQREDGLRDYTAQGGYLTGSWVLTGESRPYSGGNVGNIKPAHAYGAVELLARYDDLDLNDAGIPGGRQRDLTFGANWYLTSHFKFQANYVHVLDERRDAYSATDEVELRAQLQF</sequence>
<name>A0ABU1CIW1_9GAMM</name>
<evidence type="ECO:0000313" key="2">
    <source>
        <dbReference type="EMBL" id="MDR0184885.1"/>
    </source>
</evidence>
<dbReference type="EMBL" id="JARUHG010000009">
    <property type="protein sequence ID" value="MDR0184885.1"/>
    <property type="molecule type" value="Genomic_DNA"/>
</dbReference>
<dbReference type="InterPro" id="IPR010870">
    <property type="entry name" value="Porin_O/P"/>
</dbReference>
<organism evidence="2 3">
    <name type="scientific">Lysobacter arvi</name>
    <dbReference type="NCBI Taxonomy" id="3038776"/>
    <lineage>
        <taxon>Bacteria</taxon>
        <taxon>Pseudomonadati</taxon>
        <taxon>Pseudomonadota</taxon>
        <taxon>Gammaproteobacteria</taxon>
        <taxon>Lysobacterales</taxon>
        <taxon>Lysobacteraceae</taxon>
        <taxon>Lysobacter</taxon>
    </lineage>
</organism>
<keyword evidence="3" id="KW-1185">Reference proteome</keyword>
<dbReference type="InterPro" id="IPR023614">
    <property type="entry name" value="Porin_dom_sf"/>
</dbReference>
<dbReference type="RefSeq" id="WP_309264002.1">
    <property type="nucleotide sequence ID" value="NZ_JARUHG010000009.1"/>
</dbReference>
<comment type="caution">
    <text evidence="2">The sequence shown here is derived from an EMBL/GenBank/DDBJ whole genome shotgun (WGS) entry which is preliminary data.</text>
</comment>
<reference evidence="2 3" key="1">
    <citation type="submission" date="2023-04" db="EMBL/GenBank/DDBJ databases">
        <title>Lysobacter sp. strain UC isolated from soil sample.</title>
        <authorList>
            <person name="Choksket S."/>
            <person name="Harshvardhan F."/>
            <person name="Rana R."/>
            <person name="Patil P.B."/>
            <person name="Korpole S."/>
        </authorList>
    </citation>
    <scope>NUCLEOTIDE SEQUENCE [LARGE SCALE GENOMIC DNA]</scope>
    <source>
        <strain evidence="2 3">UC</strain>
    </source>
</reference>
<protein>
    <submittedName>
        <fullName evidence="2">Porin</fullName>
    </submittedName>
</protein>
<accession>A0ABU1CIW1</accession>
<keyword evidence="1" id="KW-0732">Signal</keyword>
<evidence type="ECO:0000313" key="3">
    <source>
        <dbReference type="Proteomes" id="UP001233535"/>
    </source>
</evidence>
<feature type="signal peptide" evidence="1">
    <location>
        <begin position="1"/>
        <end position="20"/>
    </location>
</feature>
<gene>
    <name evidence="2" type="ORF">P8609_18160</name>
</gene>
<dbReference type="Pfam" id="PF07396">
    <property type="entry name" value="Porin_O_P"/>
    <property type="match status" value="1"/>
</dbReference>